<evidence type="ECO:0000259" key="12">
    <source>
        <dbReference type="Pfam" id="PF00759"/>
    </source>
</evidence>
<evidence type="ECO:0000256" key="2">
    <source>
        <dbReference type="ARBA" id="ARBA00007072"/>
    </source>
</evidence>
<keyword evidence="11" id="KW-0732">Signal</keyword>
<keyword evidence="7" id="KW-0119">Carbohydrate metabolism</keyword>
<feature type="signal peptide" evidence="11">
    <location>
        <begin position="1"/>
        <end position="16"/>
    </location>
</feature>
<evidence type="ECO:0000256" key="8">
    <source>
        <dbReference type="ARBA" id="ARBA00023295"/>
    </source>
</evidence>
<dbReference type="SUPFAM" id="SSF48208">
    <property type="entry name" value="Six-hairpin glycosidases"/>
    <property type="match status" value="1"/>
</dbReference>
<protein>
    <recommendedName>
        <fullName evidence="3">cellulase</fullName>
        <ecNumber evidence="3">3.2.1.4</ecNumber>
    </recommendedName>
</protein>
<organism evidence="13 14">
    <name type="scientific">Oikopleura dioica</name>
    <name type="common">Tunicate</name>
    <dbReference type="NCBI Taxonomy" id="34765"/>
    <lineage>
        <taxon>Eukaryota</taxon>
        <taxon>Metazoa</taxon>
        <taxon>Chordata</taxon>
        <taxon>Tunicata</taxon>
        <taxon>Appendicularia</taxon>
        <taxon>Copelata</taxon>
        <taxon>Oikopleuridae</taxon>
        <taxon>Oikopleura</taxon>
    </lineage>
</organism>
<reference evidence="13 14" key="1">
    <citation type="submission" date="2021-04" db="EMBL/GenBank/DDBJ databases">
        <authorList>
            <person name="Bliznina A."/>
        </authorList>
    </citation>
    <scope>NUCLEOTIDE SEQUENCE [LARGE SCALE GENOMIC DNA]</scope>
</reference>
<evidence type="ECO:0000313" key="14">
    <source>
        <dbReference type="Proteomes" id="UP001158576"/>
    </source>
</evidence>
<dbReference type="Pfam" id="PF00759">
    <property type="entry name" value="Glyco_hydro_9"/>
    <property type="match status" value="1"/>
</dbReference>
<evidence type="ECO:0000256" key="5">
    <source>
        <dbReference type="ARBA" id="ARBA00023001"/>
    </source>
</evidence>
<evidence type="ECO:0000256" key="11">
    <source>
        <dbReference type="SAM" id="SignalP"/>
    </source>
</evidence>
<dbReference type="InterPro" id="IPR008928">
    <property type="entry name" value="6-hairpin_glycosidase_sf"/>
</dbReference>
<feature type="region of interest" description="Disordered" evidence="10">
    <location>
        <begin position="103"/>
        <end position="133"/>
    </location>
</feature>
<comment type="similarity">
    <text evidence="2">Belongs to the glycosyl hydrolase 9 (cellulase E) family.</text>
</comment>
<keyword evidence="4" id="KW-0378">Hydrolase</keyword>
<dbReference type="Gene3D" id="1.50.10.10">
    <property type="match status" value="1"/>
</dbReference>
<evidence type="ECO:0000256" key="3">
    <source>
        <dbReference type="ARBA" id="ARBA00012601"/>
    </source>
</evidence>
<evidence type="ECO:0000256" key="1">
    <source>
        <dbReference type="ARBA" id="ARBA00000966"/>
    </source>
</evidence>
<dbReference type="CDD" id="cd00033">
    <property type="entry name" value="CCP"/>
    <property type="match status" value="1"/>
</dbReference>
<proteinExistence type="inferred from homology"/>
<feature type="domain" description="Glycoside hydrolase family 9" evidence="12">
    <location>
        <begin position="615"/>
        <end position="1030"/>
    </location>
</feature>
<evidence type="ECO:0000313" key="13">
    <source>
        <dbReference type="EMBL" id="CAG5094477.1"/>
    </source>
</evidence>
<gene>
    <name evidence="13" type="ORF">OKIOD_LOCUS5150</name>
</gene>
<dbReference type="PANTHER" id="PTHR22298">
    <property type="entry name" value="ENDO-1,4-BETA-GLUCANASE"/>
    <property type="match status" value="1"/>
</dbReference>
<keyword evidence="14" id="KW-1185">Reference proteome</keyword>
<evidence type="ECO:0000256" key="6">
    <source>
        <dbReference type="ARBA" id="ARBA00023157"/>
    </source>
</evidence>
<dbReference type="Proteomes" id="UP001158576">
    <property type="component" value="Chromosome XSR"/>
</dbReference>
<evidence type="ECO:0000256" key="9">
    <source>
        <dbReference type="ARBA" id="ARBA00023326"/>
    </source>
</evidence>
<evidence type="ECO:0000256" key="10">
    <source>
        <dbReference type="SAM" id="MobiDB-lite"/>
    </source>
</evidence>
<keyword evidence="8" id="KW-0326">Glycosidase</keyword>
<dbReference type="InterPro" id="IPR012341">
    <property type="entry name" value="6hp_glycosidase-like_sf"/>
</dbReference>
<feature type="chain" id="PRO_5047163429" description="cellulase" evidence="11">
    <location>
        <begin position="17"/>
        <end position="1047"/>
    </location>
</feature>
<sequence>MRLLPVCFLTLAQVRSQIPKCEPPELPEGTRMVCPRGRKNGDKCTTSCEPGFIKTGRDITITCRCVRLKAGIKCKFNEHPAECIREGHGQLGRDGRVMVAPTRQPETTKAGRQVFYPGGTPPSPPKPKPAKRPNNVNIGGFEARQPSTIERNGVSFNSNNKANVGSSLQATLARQIELLQAQQDQINTLINKPPPAKVGIPTIPFGGGSITANFDNAQEQQQSVERVNLLACGDPSKIGVYSIVDKWDTGFMASVNVDLSMINDDWNVAVTEGPTLPKFGFVISDLPVYSAKPQSGSVIYYDRKLQSSCVDGENICNGAMPVSSSSQMFAAESYARTTARPTTTTPKPTTTTKKMSLMELLQQRKKMMEAPQEAEVEDDFFVIPTNNPVSYQSENIAVGPPSSGGNDICANQIMGEFIRLNSWYTEETGMSGVSAKIELTVGQPPSQDFEINVQFTVPVHNIEVWTFQAIPSDNPSLWQFKRSRDIPTTDISAIVVYCDGAATNLAAMSVMGQAGLSGSTGSLRPNDKSQLFQIQNSGGNFNHRDQLSKDRDVKQLIGKMQGELENDIMSYPYSPRCTGSIPRGLPPMAPRQSNIQCAESDPDLFKYDLKRVLCLSGYFYKAQRVGPTASRDVPWRGIAGLKHGCDIQKDLVGGWYDAGDNVIFTFPLAYTITMLSWSVIEFKDAFVAAGEYEKILRELKWGTDFLIKAHISKFELVGLVGDPHLDHKKWMRPEDPTSPKTPTFIIDAENPGSELAAEASAALAAAHLVFRWAEQEDYADLCLQHALELFEFADTYRGSYHDSIPKVYDFYRSWEGYEDELAWAAIWLFGATSDNVMLTASMAFYKKSGQLNRKPIDWDNKWPGVRLLLARLTKDEELARESLSRLRKTISSAKYTPKGLIFINEWGPLRHAANHAFLAFVSTKLDLDNSDDLLDFAKKQMFYIYGEGGRSYIVGFGKNYPTKPHHRSSSCPVSPQECGWDVADDKMSPNPWILFGALVGGPDRFDSFINDRKNHQQSEVTLDYNAALVGGTAGLLYYIDLNYLTGV</sequence>
<keyword evidence="5" id="KW-0136">Cellulose degradation</keyword>
<keyword evidence="6" id="KW-1015">Disulfide bond</keyword>
<dbReference type="InterPro" id="IPR001701">
    <property type="entry name" value="Glyco_hydro_9"/>
</dbReference>
<evidence type="ECO:0000256" key="7">
    <source>
        <dbReference type="ARBA" id="ARBA00023277"/>
    </source>
</evidence>
<name>A0ABN7SC14_OIKDI</name>
<comment type="catalytic activity">
    <reaction evidence="1">
        <text>Endohydrolysis of (1-&gt;4)-beta-D-glucosidic linkages in cellulose, lichenin and cereal beta-D-glucans.</text>
        <dbReference type="EC" id="3.2.1.4"/>
    </reaction>
</comment>
<keyword evidence="9" id="KW-0624">Polysaccharide degradation</keyword>
<accession>A0ABN7SC14</accession>
<dbReference type="EMBL" id="OU015569">
    <property type="protein sequence ID" value="CAG5094477.1"/>
    <property type="molecule type" value="Genomic_DNA"/>
</dbReference>
<dbReference type="EC" id="3.2.1.4" evidence="3"/>
<dbReference type="InterPro" id="IPR000436">
    <property type="entry name" value="Sushi_SCR_CCP_dom"/>
</dbReference>
<evidence type="ECO:0000256" key="4">
    <source>
        <dbReference type="ARBA" id="ARBA00022801"/>
    </source>
</evidence>